<evidence type="ECO:0000256" key="2">
    <source>
        <dbReference type="ARBA" id="ARBA00022519"/>
    </source>
</evidence>
<dbReference type="InterPro" id="IPR038228">
    <property type="entry name" value="Syd_sf"/>
</dbReference>
<sequence length="191" mass="21831">MTQSASTAQALDRFIDRVLEHQLQQAGRLPLIAFDTQWRSDCYQSEADAGTPTQWRPVRQADISDLFERIGLALEQPIHPDIVTFYSRYWSDPLPALHQSDRLTLLQLWNPEDGERLRSNLLGHALMKTRQKQPLTLFFATTEPDDMFISLNNNDGSVWLEAPGKKPLRKIADSLTAFLDALQPDTLQDQE</sequence>
<dbReference type="KEGG" id="mars:A8C75_07340"/>
<evidence type="ECO:0000256" key="1">
    <source>
        <dbReference type="ARBA" id="ARBA00022475"/>
    </source>
</evidence>
<evidence type="ECO:0008006" key="6">
    <source>
        <dbReference type="Google" id="ProtNLM"/>
    </source>
</evidence>
<keyword evidence="2" id="KW-0997">Cell inner membrane</keyword>
<dbReference type="RefSeq" id="WP_067380132.1">
    <property type="nucleotide sequence ID" value="NZ_CP015839.1"/>
</dbReference>
<dbReference type="OrthoDB" id="5599437at2"/>
<evidence type="ECO:0000313" key="5">
    <source>
        <dbReference type="Proteomes" id="UP000078070"/>
    </source>
</evidence>
<reference evidence="4 5" key="2">
    <citation type="journal article" date="2018" name="Int. J. Syst. Evol. Microbiol.">
        <title>Marinobacterium aestuarii sp. nov., a benzene-degrading marine bacterium isolated from estuary sediment.</title>
        <authorList>
            <person name="Bae S.S."/>
            <person name="Jung J."/>
            <person name="Chung D."/>
            <person name="Baek K."/>
        </authorList>
    </citation>
    <scope>NUCLEOTIDE SEQUENCE [LARGE SCALE GENOMIC DNA]</scope>
    <source>
        <strain evidence="4 5">ST58-10</strain>
    </source>
</reference>
<keyword evidence="1" id="KW-1003">Cell membrane</keyword>
<dbReference type="STRING" id="1821621.A8C75_07340"/>
<reference evidence="5" key="1">
    <citation type="submission" date="2016-05" db="EMBL/GenBank/DDBJ databases">
        <authorList>
            <person name="Baek K."/>
            <person name="Yang S.-J."/>
        </authorList>
    </citation>
    <scope>NUCLEOTIDE SEQUENCE [LARGE SCALE GENOMIC DNA]</scope>
    <source>
        <strain evidence="5">ST58-10</strain>
    </source>
</reference>
<protein>
    <recommendedName>
        <fullName evidence="6">SecY-interacting protein</fullName>
    </recommendedName>
</protein>
<dbReference type="InterPro" id="IPR009948">
    <property type="entry name" value="Syd"/>
</dbReference>
<organism evidence="4 5">
    <name type="scientific">Marinobacterium aestuarii</name>
    <dbReference type="NCBI Taxonomy" id="1821621"/>
    <lineage>
        <taxon>Bacteria</taxon>
        <taxon>Pseudomonadati</taxon>
        <taxon>Pseudomonadota</taxon>
        <taxon>Gammaproteobacteria</taxon>
        <taxon>Oceanospirillales</taxon>
        <taxon>Oceanospirillaceae</taxon>
        <taxon>Marinobacterium</taxon>
    </lineage>
</organism>
<dbReference type="Pfam" id="PF07348">
    <property type="entry name" value="Syd"/>
    <property type="match status" value="1"/>
</dbReference>
<keyword evidence="3" id="KW-0472">Membrane</keyword>
<accession>A0A1A9EWN2</accession>
<dbReference type="EMBL" id="CP015839">
    <property type="protein sequence ID" value="ANG62326.1"/>
    <property type="molecule type" value="Genomic_DNA"/>
</dbReference>
<evidence type="ECO:0000256" key="3">
    <source>
        <dbReference type="ARBA" id="ARBA00023136"/>
    </source>
</evidence>
<dbReference type="Gene3D" id="3.40.1580.20">
    <property type="entry name" value="Syd protein"/>
    <property type="match status" value="1"/>
</dbReference>
<dbReference type="Proteomes" id="UP000078070">
    <property type="component" value="Chromosome"/>
</dbReference>
<evidence type="ECO:0000313" key="4">
    <source>
        <dbReference type="EMBL" id="ANG62326.1"/>
    </source>
</evidence>
<dbReference type="CDD" id="cd16323">
    <property type="entry name" value="Syd"/>
    <property type="match status" value="1"/>
</dbReference>
<name>A0A1A9EWN2_9GAMM</name>
<dbReference type="AlphaFoldDB" id="A0A1A9EWN2"/>
<gene>
    <name evidence="4" type="ORF">A8C75_07340</name>
</gene>
<dbReference type="NCBIfam" id="NF003439">
    <property type="entry name" value="PRK04968.1"/>
    <property type="match status" value="1"/>
</dbReference>
<dbReference type="GO" id="GO:0009898">
    <property type="term" value="C:cytoplasmic side of plasma membrane"/>
    <property type="evidence" value="ECO:0007669"/>
    <property type="project" value="InterPro"/>
</dbReference>
<keyword evidence="5" id="KW-1185">Reference proteome</keyword>
<proteinExistence type="predicted"/>